<evidence type="ECO:0000256" key="1">
    <source>
        <dbReference type="ARBA" id="ARBA00022527"/>
    </source>
</evidence>
<keyword evidence="5 6" id="KW-0067">ATP-binding</keyword>
<evidence type="ECO:0000313" key="8">
    <source>
        <dbReference type="EMBL" id="PNJ29606.1"/>
    </source>
</evidence>
<keyword evidence="3 6" id="KW-0547">Nucleotide-binding</keyword>
<feature type="domain" description="Protein kinase" evidence="7">
    <location>
        <begin position="43"/>
        <end position="141"/>
    </location>
</feature>
<dbReference type="InterPro" id="IPR011009">
    <property type="entry name" value="Kinase-like_dom_sf"/>
</dbReference>
<evidence type="ECO:0000256" key="5">
    <source>
        <dbReference type="ARBA" id="ARBA00022840"/>
    </source>
</evidence>
<keyword evidence="2" id="KW-0808">Transferase</keyword>
<dbReference type="SMART" id="SM00220">
    <property type="entry name" value="S_TKc"/>
    <property type="match status" value="1"/>
</dbReference>
<dbReference type="GO" id="GO:0004674">
    <property type="term" value="F:protein serine/threonine kinase activity"/>
    <property type="evidence" value="ECO:0007669"/>
    <property type="project" value="UniProtKB-KW"/>
</dbReference>
<dbReference type="InterPro" id="IPR017441">
    <property type="entry name" value="Protein_kinase_ATP_BS"/>
</dbReference>
<dbReference type="EMBL" id="NDHI03003515">
    <property type="protein sequence ID" value="PNJ29606.1"/>
    <property type="molecule type" value="Genomic_DNA"/>
</dbReference>
<comment type="caution">
    <text evidence="8">The sequence shown here is derived from an EMBL/GenBank/DDBJ whole genome shotgun (WGS) entry which is preliminary data.</text>
</comment>
<sequence>MMIRLPHKKLQKLFLRKEEGVVKEIDISHHVKEGFEKADPSQFELLKVLGQGSYGKVFLVRKVKGSDAGQLYAMKVLKKATLKVRDRVRSKMERDILAEVNHPFIVKLHYAFQTEGKLYLILDFLRGGDLFTRLSKEVMFT</sequence>
<dbReference type="PROSITE" id="PS00107">
    <property type="entry name" value="PROTEIN_KINASE_ATP"/>
    <property type="match status" value="1"/>
</dbReference>
<feature type="non-terminal residue" evidence="8">
    <location>
        <position position="141"/>
    </location>
</feature>
<evidence type="ECO:0000256" key="4">
    <source>
        <dbReference type="ARBA" id="ARBA00022777"/>
    </source>
</evidence>
<protein>
    <submittedName>
        <fullName evidence="8">RPS6KA2 isoform 12</fullName>
    </submittedName>
</protein>
<evidence type="ECO:0000256" key="3">
    <source>
        <dbReference type="ARBA" id="ARBA00022741"/>
    </source>
</evidence>
<reference evidence="8" key="1">
    <citation type="submission" date="2017-12" db="EMBL/GenBank/DDBJ databases">
        <title>High-resolution comparative analysis of great ape genomes.</title>
        <authorList>
            <person name="Pollen A."/>
            <person name="Hastie A."/>
            <person name="Hormozdiari F."/>
            <person name="Dougherty M."/>
            <person name="Liu R."/>
            <person name="Chaisson M."/>
            <person name="Hoppe E."/>
            <person name="Hill C."/>
            <person name="Pang A."/>
            <person name="Hillier L."/>
            <person name="Baker C."/>
            <person name="Armstrong J."/>
            <person name="Shendure J."/>
            <person name="Paten B."/>
            <person name="Wilson R."/>
            <person name="Chao H."/>
            <person name="Schneider V."/>
            <person name="Ventura M."/>
            <person name="Kronenberg Z."/>
            <person name="Murali S."/>
            <person name="Gordon D."/>
            <person name="Cantsilieris S."/>
            <person name="Munson K."/>
            <person name="Nelson B."/>
            <person name="Raja A."/>
            <person name="Underwood J."/>
            <person name="Diekhans M."/>
            <person name="Fiddes I."/>
            <person name="Haussler D."/>
            <person name="Eichler E."/>
        </authorList>
    </citation>
    <scope>NUCLEOTIDE SEQUENCE [LARGE SCALE GENOMIC DNA]</scope>
    <source>
        <strain evidence="8">Susie</strain>
    </source>
</reference>
<keyword evidence="1" id="KW-0723">Serine/threonine-protein kinase</keyword>
<dbReference type="Gene3D" id="3.30.200.20">
    <property type="entry name" value="Phosphorylase Kinase, domain 1"/>
    <property type="match status" value="1"/>
</dbReference>
<accession>A0A2J8T9F1</accession>
<evidence type="ECO:0000259" key="7">
    <source>
        <dbReference type="PROSITE" id="PS50011"/>
    </source>
</evidence>
<feature type="binding site" evidence="6">
    <location>
        <position position="75"/>
    </location>
    <ligand>
        <name>ATP</name>
        <dbReference type="ChEBI" id="CHEBI:30616"/>
    </ligand>
</feature>
<dbReference type="PANTHER" id="PTHR24351">
    <property type="entry name" value="RIBOSOMAL PROTEIN S6 KINASE"/>
    <property type="match status" value="1"/>
</dbReference>
<dbReference type="AlphaFoldDB" id="A0A2J8T9F1"/>
<evidence type="ECO:0000256" key="2">
    <source>
        <dbReference type="ARBA" id="ARBA00022679"/>
    </source>
</evidence>
<name>A0A2J8T9F1_PONAB</name>
<dbReference type="FunFam" id="3.30.200.20:FF:000013">
    <property type="entry name" value="Ribosomal protein S6 kinase"/>
    <property type="match status" value="1"/>
</dbReference>
<evidence type="ECO:0000256" key="6">
    <source>
        <dbReference type="PROSITE-ProRule" id="PRU10141"/>
    </source>
</evidence>
<gene>
    <name evidence="8" type="ORF">CR201_G0036936</name>
</gene>
<dbReference type="SUPFAM" id="SSF56112">
    <property type="entry name" value="Protein kinase-like (PK-like)"/>
    <property type="match status" value="1"/>
</dbReference>
<keyword evidence="4" id="KW-0418">Kinase</keyword>
<organism evidence="8">
    <name type="scientific">Pongo abelii</name>
    <name type="common">Sumatran orangutan</name>
    <name type="synonym">Pongo pygmaeus abelii</name>
    <dbReference type="NCBI Taxonomy" id="9601"/>
    <lineage>
        <taxon>Eukaryota</taxon>
        <taxon>Metazoa</taxon>
        <taxon>Chordata</taxon>
        <taxon>Craniata</taxon>
        <taxon>Vertebrata</taxon>
        <taxon>Euteleostomi</taxon>
        <taxon>Mammalia</taxon>
        <taxon>Eutheria</taxon>
        <taxon>Euarchontoglires</taxon>
        <taxon>Primates</taxon>
        <taxon>Haplorrhini</taxon>
        <taxon>Catarrhini</taxon>
        <taxon>Hominidae</taxon>
        <taxon>Pongo</taxon>
    </lineage>
</organism>
<dbReference type="InterPro" id="IPR000719">
    <property type="entry name" value="Prot_kinase_dom"/>
</dbReference>
<dbReference type="PROSITE" id="PS50011">
    <property type="entry name" value="PROTEIN_KINASE_DOM"/>
    <property type="match status" value="1"/>
</dbReference>
<dbReference type="GO" id="GO:0005524">
    <property type="term" value="F:ATP binding"/>
    <property type="evidence" value="ECO:0007669"/>
    <property type="project" value="UniProtKB-UniRule"/>
</dbReference>
<dbReference type="Pfam" id="PF00069">
    <property type="entry name" value="Pkinase"/>
    <property type="match status" value="1"/>
</dbReference>
<proteinExistence type="predicted"/>